<dbReference type="CDD" id="cd04301">
    <property type="entry name" value="NAT_SF"/>
    <property type="match status" value="1"/>
</dbReference>
<keyword evidence="1 4" id="KW-0808">Transferase</keyword>
<gene>
    <name evidence="4" type="ORF">B2J69_00325</name>
</gene>
<dbReference type="Proteomes" id="UP000192769">
    <property type="component" value="Unassembled WGS sequence"/>
</dbReference>
<proteinExistence type="predicted"/>
<feature type="domain" description="N-acetyltransferase" evidence="3">
    <location>
        <begin position="14"/>
        <end position="162"/>
    </location>
</feature>
<dbReference type="InterPro" id="IPR000182">
    <property type="entry name" value="GNAT_dom"/>
</dbReference>
<evidence type="ECO:0000256" key="1">
    <source>
        <dbReference type="ARBA" id="ARBA00022679"/>
    </source>
</evidence>
<sequence length="170" mass="19840">MSQQFFRDVSPEAPELQPILTGLFAFYESRYGDFFRNNQEVEQTEWYLPPHGLFIVLERDGEIIAMGAYKPFDAETAELKRIWTRGDLRRQGLALRVVQELERRARQAGYRRLYLTTGFRQPEAVHLYSSFGYQPQFDLSGDLERYGQPPYDGRLRFTKTLDVDSVAQAS</sequence>
<dbReference type="InterPro" id="IPR050832">
    <property type="entry name" value="Bact_Acetyltransf"/>
</dbReference>
<evidence type="ECO:0000313" key="4">
    <source>
        <dbReference type="EMBL" id="OQP36055.1"/>
    </source>
</evidence>
<reference evidence="4 5" key="1">
    <citation type="submission" date="2017-02" db="EMBL/GenBank/DDBJ databases">
        <title>Whole genome shotgun sequence of Pantoea agglomerans strain AS1 isolated from a cycad, Zamia floridana in Central Florida, USA.</title>
        <authorList>
            <person name="Lata P."/>
            <person name="Govindarajan S."/>
            <person name="Qi F."/>
            <person name="Li J.-L."/>
            <person name="Maurya S.K."/>
            <person name="Sahoo M.K."/>
        </authorList>
    </citation>
    <scope>NUCLEOTIDE SEQUENCE [LARGE SCALE GENOMIC DNA]</scope>
    <source>
        <strain evidence="4 5">AS1</strain>
    </source>
</reference>
<protein>
    <submittedName>
        <fullName evidence="4">GNAT family N-acetyltransferase</fullName>
    </submittedName>
</protein>
<organism evidence="4 5">
    <name type="scientific">Pantoea latae</name>
    <dbReference type="NCBI Taxonomy" id="1964541"/>
    <lineage>
        <taxon>Bacteria</taxon>
        <taxon>Pseudomonadati</taxon>
        <taxon>Pseudomonadota</taxon>
        <taxon>Gammaproteobacteria</taxon>
        <taxon>Enterobacterales</taxon>
        <taxon>Erwiniaceae</taxon>
        <taxon>Pantoea</taxon>
    </lineage>
</organism>
<accession>A0A1V9DQR4</accession>
<keyword evidence="5" id="KW-1185">Reference proteome</keyword>
<evidence type="ECO:0000259" key="3">
    <source>
        <dbReference type="PROSITE" id="PS51186"/>
    </source>
</evidence>
<dbReference type="OrthoDB" id="9803233at2"/>
<dbReference type="PANTHER" id="PTHR43877:SF2">
    <property type="entry name" value="AMINOALKYLPHOSPHONATE N-ACETYLTRANSFERASE-RELATED"/>
    <property type="match status" value="1"/>
</dbReference>
<name>A0A1V9DQR4_9GAMM</name>
<dbReference type="EMBL" id="MWUE01000003">
    <property type="protein sequence ID" value="OQP36055.1"/>
    <property type="molecule type" value="Genomic_DNA"/>
</dbReference>
<dbReference type="Pfam" id="PF00583">
    <property type="entry name" value="Acetyltransf_1"/>
    <property type="match status" value="1"/>
</dbReference>
<dbReference type="PROSITE" id="PS51186">
    <property type="entry name" value="GNAT"/>
    <property type="match status" value="1"/>
</dbReference>
<comment type="caution">
    <text evidence="4">The sequence shown here is derived from an EMBL/GenBank/DDBJ whole genome shotgun (WGS) entry which is preliminary data.</text>
</comment>
<dbReference type="RefSeq" id="WP_081134666.1">
    <property type="nucleotide sequence ID" value="NZ_MWUE01000003.1"/>
</dbReference>
<evidence type="ECO:0000313" key="5">
    <source>
        <dbReference type="Proteomes" id="UP000192769"/>
    </source>
</evidence>
<keyword evidence="2" id="KW-0012">Acyltransferase</keyword>
<dbReference type="SUPFAM" id="SSF55729">
    <property type="entry name" value="Acyl-CoA N-acyltransferases (Nat)"/>
    <property type="match status" value="1"/>
</dbReference>
<dbReference type="GO" id="GO:0016747">
    <property type="term" value="F:acyltransferase activity, transferring groups other than amino-acyl groups"/>
    <property type="evidence" value="ECO:0007669"/>
    <property type="project" value="InterPro"/>
</dbReference>
<evidence type="ECO:0000256" key="2">
    <source>
        <dbReference type="ARBA" id="ARBA00023315"/>
    </source>
</evidence>
<dbReference type="InterPro" id="IPR016181">
    <property type="entry name" value="Acyl_CoA_acyltransferase"/>
</dbReference>
<dbReference type="PANTHER" id="PTHR43877">
    <property type="entry name" value="AMINOALKYLPHOSPHONATE N-ACETYLTRANSFERASE-RELATED-RELATED"/>
    <property type="match status" value="1"/>
</dbReference>
<dbReference type="Gene3D" id="3.40.630.30">
    <property type="match status" value="1"/>
</dbReference>
<dbReference type="AlphaFoldDB" id="A0A1V9DQR4"/>